<dbReference type="STRING" id="589924.Ferp_1034"/>
<keyword evidence="7" id="KW-0670">Pyruvate</keyword>
<comment type="subunit">
    <text evidence="2">Heterodimer of the IorA and IorB subunits.</text>
</comment>
<dbReference type="NCBIfam" id="TIGR03334">
    <property type="entry name" value="IOR_beta"/>
    <property type="match status" value="1"/>
</dbReference>
<dbReference type="InterPro" id="IPR002869">
    <property type="entry name" value="Pyrv_flavodox_OxRed_cen"/>
</dbReference>
<reference evidence="7 8" key="2">
    <citation type="journal article" date="2011" name="Stand. Genomic Sci.">
        <title>Complete genome sequence of Ferroglobus placidus AEDII12DO.</title>
        <authorList>
            <person name="Anderson I."/>
            <person name="Risso C."/>
            <person name="Holmes D."/>
            <person name="Lucas S."/>
            <person name="Copeland A."/>
            <person name="Lapidus A."/>
            <person name="Cheng J.F."/>
            <person name="Bruce D."/>
            <person name="Goodwin L."/>
            <person name="Pitluck S."/>
            <person name="Saunders E."/>
            <person name="Brettin T."/>
            <person name="Detter J.C."/>
            <person name="Han C."/>
            <person name="Tapia R."/>
            <person name="Larimer F."/>
            <person name="Land M."/>
            <person name="Hauser L."/>
            <person name="Woyke T."/>
            <person name="Lovley D."/>
            <person name="Kyrpides N."/>
            <person name="Ivanova N."/>
        </authorList>
    </citation>
    <scope>NUCLEOTIDE SEQUENCE [LARGE SCALE GENOMIC DNA]</scope>
    <source>
        <strain evidence="8">DSM 10642 / AEDII12DO</strain>
    </source>
</reference>
<evidence type="ECO:0000256" key="2">
    <source>
        <dbReference type="ARBA" id="ARBA00011238"/>
    </source>
</evidence>
<dbReference type="AlphaFoldDB" id="D3RXI3"/>
<comment type="catalytic activity">
    <reaction evidence="4">
        <text>indole-3-pyruvate + 2 oxidized [2Fe-2S]-[ferredoxin] + CoA = (indol-3-yl)acetyl-CoA + 2 reduced [2Fe-2S]-[ferredoxin] + CO2 + H(+)</text>
        <dbReference type="Rhea" id="RHEA:12645"/>
        <dbReference type="Rhea" id="RHEA-COMP:10000"/>
        <dbReference type="Rhea" id="RHEA-COMP:10001"/>
        <dbReference type="ChEBI" id="CHEBI:15378"/>
        <dbReference type="ChEBI" id="CHEBI:16526"/>
        <dbReference type="ChEBI" id="CHEBI:17640"/>
        <dbReference type="ChEBI" id="CHEBI:33737"/>
        <dbReference type="ChEBI" id="CHEBI:33738"/>
        <dbReference type="ChEBI" id="CHEBI:57271"/>
        <dbReference type="ChEBI" id="CHEBI:57287"/>
        <dbReference type="EC" id="1.2.7.8"/>
    </reaction>
</comment>
<name>D3RXI3_FERPA</name>
<evidence type="ECO:0000313" key="8">
    <source>
        <dbReference type="Proteomes" id="UP000002613"/>
    </source>
</evidence>
<proteinExistence type="predicted"/>
<feature type="domain" description="Pyruvate/ketoisovalerate oxidoreductase catalytic" evidence="6">
    <location>
        <begin position="11"/>
        <end position="192"/>
    </location>
</feature>
<dbReference type="EC" id="1.2.7.8" evidence="5"/>
<dbReference type="Pfam" id="PF01558">
    <property type="entry name" value="POR"/>
    <property type="match status" value="1"/>
</dbReference>
<dbReference type="PANTHER" id="PTHR43854">
    <property type="entry name" value="INDOLEPYRUVATE OXIDOREDUCTASE SUBUNIT IORB"/>
    <property type="match status" value="1"/>
</dbReference>
<dbReference type="Proteomes" id="UP000002613">
    <property type="component" value="Chromosome"/>
</dbReference>
<keyword evidence="8" id="KW-1185">Reference proteome</keyword>
<evidence type="ECO:0000256" key="4">
    <source>
        <dbReference type="ARBA" id="ARBA00048332"/>
    </source>
</evidence>
<dbReference type="Gene3D" id="3.40.920.10">
    <property type="entry name" value="Pyruvate-ferredoxin oxidoreductase, PFOR, domain III"/>
    <property type="match status" value="1"/>
</dbReference>
<dbReference type="HOGENOM" id="CLU_087284_1_0_2"/>
<dbReference type="PANTHER" id="PTHR43854:SF1">
    <property type="entry name" value="INDOLEPYRUVATE OXIDOREDUCTASE SUBUNIT IORB"/>
    <property type="match status" value="1"/>
</dbReference>
<evidence type="ECO:0000313" key="7">
    <source>
        <dbReference type="EMBL" id="ADC65196.1"/>
    </source>
</evidence>
<dbReference type="EMBL" id="CP001899">
    <property type="protein sequence ID" value="ADC65196.1"/>
    <property type="molecule type" value="Genomic_DNA"/>
</dbReference>
<reference evidence="8" key="1">
    <citation type="submission" date="2010-02" db="EMBL/GenBank/DDBJ databases">
        <title>Complete sequence of Ferroglobus placidus DSM 10642.</title>
        <authorList>
            <consortium name="US DOE Joint Genome Institute"/>
            <person name="Lucas S."/>
            <person name="Copeland A."/>
            <person name="Lapidus A."/>
            <person name="Cheng J.-F."/>
            <person name="Bruce D."/>
            <person name="Goodwin L."/>
            <person name="Pitluck S."/>
            <person name="Saunders E."/>
            <person name="Brettin T."/>
            <person name="Detter J.C."/>
            <person name="Han C."/>
            <person name="Tapia R."/>
            <person name="Larimer F."/>
            <person name="Land M."/>
            <person name="Hauser L."/>
            <person name="Kyrpides N."/>
            <person name="Ivanova N."/>
            <person name="Holmes D."/>
            <person name="Lovley D."/>
            <person name="Kyrpides N."/>
            <person name="Anderson I.J."/>
            <person name="Woyke T."/>
        </authorList>
    </citation>
    <scope>NUCLEOTIDE SEQUENCE [LARGE SCALE GENOMIC DNA]</scope>
    <source>
        <strain evidence="8">DSM 10642 / AEDII12DO</strain>
    </source>
</reference>
<dbReference type="GeneID" id="8778544"/>
<evidence type="ECO:0000259" key="6">
    <source>
        <dbReference type="Pfam" id="PF01558"/>
    </source>
</evidence>
<accession>D3RXI3</accession>
<dbReference type="KEGG" id="fpl:Ferp_1034"/>
<dbReference type="GO" id="GO:0043805">
    <property type="term" value="F:indolepyruvate ferredoxin oxidoreductase activity"/>
    <property type="evidence" value="ECO:0007669"/>
    <property type="project" value="UniProtKB-EC"/>
</dbReference>
<comment type="function">
    <text evidence="1">Catalyzes the ferredoxin-dependent oxidative decarboxylation of arylpyruvates.</text>
</comment>
<evidence type="ECO:0000256" key="3">
    <source>
        <dbReference type="ARBA" id="ARBA00023002"/>
    </source>
</evidence>
<dbReference type="eggNOG" id="arCOG01602">
    <property type="taxonomic scope" value="Archaea"/>
</dbReference>
<protein>
    <recommendedName>
        <fullName evidence="5">Indolepyruvate ferredoxin oxidoreductase subunit beta</fullName>
        <ecNumber evidence="5">1.2.7.8</ecNumber>
    </recommendedName>
</protein>
<keyword evidence="3" id="KW-0560">Oxidoreductase</keyword>
<organism evidence="7 8">
    <name type="scientific">Ferroglobus placidus (strain DSM 10642 / AEDII12DO)</name>
    <dbReference type="NCBI Taxonomy" id="589924"/>
    <lineage>
        <taxon>Archaea</taxon>
        <taxon>Methanobacteriati</taxon>
        <taxon>Methanobacteriota</taxon>
        <taxon>Archaeoglobi</taxon>
        <taxon>Archaeoglobales</taxon>
        <taxon>Archaeoglobaceae</taxon>
        <taxon>Ferroglobus</taxon>
    </lineage>
</organism>
<dbReference type="SUPFAM" id="SSF53323">
    <property type="entry name" value="Pyruvate-ferredoxin oxidoreductase, PFOR, domain III"/>
    <property type="match status" value="1"/>
</dbReference>
<gene>
    <name evidence="7" type="ordered locus">Ferp_1034</name>
</gene>
<dbReference type="InterPro" id="IPR017719">
    <property type="entry name" value="Indolepyruvate_Fd_OxRdtase_bsu"/>
</dbReference>
<dbReference type="InterPro" id="IPR052198">
    <property type="entry name" value="IorB_Oxidoreductase"/>
</dbReference>
<sequence>MKLDILLVGVGGQGILTTSNILARAALKAGVNVVTAETHGMAQRGGSVEVHVRLGDVYAPLIPVGGADYAISLEPVEILRYTQYLNENTTVILNDRPIVPPSVSAGLGKYPEISEILETLRGITKNVKLVSASKIAEEVAGTIQATNVVVVGMLAKLADLPFDYEVLEEVVKEFFPEKLVEPNLKALKAGYNYWG</sequence>
<dbReference type="OrthoDB" id="53326at2157"/>
<dbReference type="RefSeq" id="WP_012965539.1">
    <property type="nucleotide sequence ID" value="NC_013849.1"/>
</dbReference>
<evidence type="ECO:0000256" key="1">
    <source>
        <dbReference type="ARBA" id="ARBA00002995"/>
    </source>
</evidence>
<evidence type="ECO:0000256" key="5">
    <source>
        <dbReference type="NCBIfam" id="TIGR03334"/>
    </source>
</evidence>
<dbReference type="PaxDb" id="589924-Ferp_1034"/>
<dbReference type="InterPro" id="IPR019752">
    <property type="entry name" value="Pyrv/ketoisovalerate_OxRed_cat"/>
</dbReference>